<evidence type="ECO:0000256" key="2">
    <source>
        <dbReference type="SAM" id="Phobius"/>
    </source>
</evidence>
<evidence type="ECO:0000256" key="1">
    <source>
        <dbReference type="SAM" id="Coils"/>
    </source>
</evidence>
<gene>
    <name evidence="3" type="ORF">COV72_07740</name>
</gene>
<keyword evidence="2" id="KW-1133">Transmembrane helix</keyword>
<reference evidence="3 4" key="1">
    <citation type="submission" date="2017-09" db="EMBL/GenBank/DDBJ databases">
        <title>Depth-based differentiation of microbial function through sediment-hosted aquifers and enrichment of novel symbionts in the deep terrestrial subsurface.</title>
        <authorList>
            <person name="Probst A.J."/>
            <person name="Ladd B."/>
            <person name="Jarett J.K."/>
            <person name="Geller-Mcgrath D.E."/>
            <person name="Sieber C.M."/>
            <person name="Emerson J.B."/>
            <person name="Anantharaman K."/>
            <person name="Thomas B.C."/>
            <person name="Malmstrom R."/>
            <person name="Stieglmeier M."/>
            <person name="Klingl A."/>
            <person name="Woyke T."/>
            <person name="Ryan C.M."/>
            <person name="Banfield J.F."/>
        </authorList>
    </citation>
    <scope>NUCLEOTIDE SEQUENCE [LARGE SCALE GENOMIC DNA]</scope>
    <source>
        <strain evidence="3">CG11_big_fil_rev_8_21_14_0_20_42_13</strain>
    </source>
</reference>
<name>A0A2H0LVU2_9BACT</name>
<keyword evidence="1" id="KW-0175">Coiled coil</keyword>
<accession>A0A2H0LVU2</accession>
<evidence type="ECO:0000313" key="4">
    <source>
        <dbReference type="Proteomes" id="UP000229641"/>
    </source>
</evidence>
<evidence type="ECO:0000313" key="3">
    <source>
        <dbReference type="EMBL" id="PIQ88512.1"/>
    </source>
</evidence>
<feature type="coiled-coil region" evidence="1">
    <location>
        <begin position="60"/>
        <end position="87"/>
    </location>
</feature>
<keyword evidence="2" id="KW-0812">Transmembrane</keyword>
<dbReference type="EMBL" id="PCWA01000097">
    <property type="protein sequence ID" value="PIQ88512.1"/>
    <property type="molecule type" value="Genomic_DNA"/>
</dbReference>
<evidence type="ECO:0008006" key="5">
    <source>
        <dbReference type="Google" id="ProtNLM"/>
    </source>
</evidence>
<dbReference type="Gene3D" id="3.30.70.60">
    <property type="match status" value="1"/>
</dbReference>
<sequence length="194" mass="22480">MHLARKNNKDKQICYAIIGGASFIALAMGAAFYSSFSPAVKEMAQMNTKIKKGQVIVPDSEGYRKQREDLDARIIELREEIKESKERLFWKKDIALFLQRLSIIAKELAIDFINIKPSLSPEPIRSREDRETVLMFRNPINITLKTGHKELMRFLKRIEESDKFLRIDDIDILVNSKDIFKRDVTMVLSIFSAD</sequence>
<keyword evidence="2" id="KW-0472">Membrane</keyword>
<organism evidence="3 4">
    <name type="scientific">Candidatus Ghiorseimicrobium undicola</name>
    <dbReference type="NCBI Taxonomy" id="1974746"/>
    <lineage>
        <taxon>Bacteria</taxon>
        <taxon>Pseudomonadati</taxon>
        <taxon>Candidatus Omnitrophota</taxon>
        <taxon>Candidatus Ghiorseimicrobium</taxon>
    </lineage>
</organism>
<proteinExistence type="predicted"/>
<protein>
    <recommendedName>
        <fullName evidence="5">Pilus assembly protein PilO</fullName>
    </recommendedName>
</protein>
<comment type="caution">
    <text evidence="3">The sequence shown here is derived from an EMBL/GenBank/DDBJ whole genome shotgun (WGS) entry which is preliminary data.</text>
</comment>
<feature type="transmembrane region" description="Helical" evidence="2">
    <location>
        <begin position="12"/>
        <end position="33"/>
    </location>
</feature>
<dbReference type="AlphaFoldDB" id="A0A2H0LVU2"/>
<dbReference type="Proteomes" id="UP000229641">
    <property type="component" value="Unassembled WGS sequence"/>
</dbReference>
<dbReference type="InterPro" id="IPR014717">
    <property type="entry name" value="Transl_elong_EF1B/ribsomal_bS6"/>
</dbReference>